<sequence>MSSKVYSSLIIDLNLLTSEIIEVLAESGSRKLFVHKDILTSKSNHLRSVMGSVWKEVTEKKIDFSDWDGDTVGWFLQSMYVNDYQIHEPN</sequence>
<proteinExistence type="predicted"/>
<dbReference type="AlphaFoldDB" id="A0A3N4KZE5"/>
<dbReference type="InterPro" id="IPR000210">
    <property type="entry name" value="BTB/POZ_dom"/>
</dbReference>
<evidence type="ECO:0000313" key="2">
    <source>
        <dbReference type="EMBL" id="RPB15930.1"/>
    </source>
</evidence>
<dbReference type="SUPFAM" id="SSF54695">
    <property type="entry name" value="POZ domain"/>
    <property type="match status" value="1"/>
</dbReference>
<dbReference type="Proteomes" id="UP000277580">
    <property type="component" value="Unassembled WGS sequence"/>
</dbReference>
<organism evidence="2 3">
    <name type="scientific">Morchella conica CCBAS932</name>
    <dbReference type="NCBI Taxonomy" id="1392247"/>
    <lineage>
        <taxon>Eukaryota</taxon>
        <taxon>Fungi</taxon>
        <taxon>Dikarya</taxon>
        <taxon>Ascomycota</taxon>
        <taxon>Pezizomycotina</taxon>
        <taxon>Pezizomycetes</taxon>
        <taxon>Pezizales</taxon>
        <taxon>Morchellaceae</taxon>
        <taxon>Morchella</taxon>
    </lineage>
</organism>
<evidence type="ECO:0000313" key="3">
    <source>
        <dbReference type="Proteomes" id="UP000277580"/>
    </source>
</evidence>
<accession>A0A3N4KZE5</accession>
<gene>
    <name evidence="2" type="ORF">P167DRAFT_571104</name>
</gene>
<dbReference type="Gene3D" id="3.30.710.10">
    <property type="entry name" value="Potassium Channel Kv1.1, Chain A"/>
    <property type="match status" value="1"/>
</dbReference>
<evidence type="ECO:0000259" key="1">
    <source>
        <dbReference type="PROSITE" id="PS50097"/>
    </source>
</evidence>
<dbReference type="InParanoid" id="A0A3N4KZE5"/>
<name>A0A3N4KZE5_9PEZI</name>
<dbReference type="OrthoDB" id="6359943at2759"/>
<dbReference type="InterPro" id="IPR011333">
    <property type="entry name" value="SKP1/BTB/POZ_sf"/>
</dbReference>
<keyword evidence="3" id="KW-1185">Reference proteome</keyword>
<dbReference type="PROSITE" id="PS50097">
    <property type="entry name" value="BTB"/>
    <property type="match status" value="1"/>
</dbReference>
<reference evidence="2 3" key="1">
    <citation type="journal article" date="2018" name="Nat. Ecol. Evol.">
        <title>Pezizomycetes genomes reveal the molecular basis of ectomycorrhizal truffle lifestyle.</title>
        <authorList>
            <person name="Murat C."/>
            <person name="Payen T."/>
            <person name="Noel B."/>
            <person name="Kuo A."/>
            <person name="Morin E."/>
            <person name="Chen J."/>
            <person name="Kohler A."/>
            <person name="Krizsan K."/>
            <person name="Balestrini R."/>
            <person name="Da Silva C."/>
            <person name="Montanini B."/>
            <person name="Hainaut M."/>
            <person name="Levati E."/>
            <person name="Barry K.W."/>
            <person name="Belfiori B."/>
            <person name="Cichocki N."/>
            <person name="Clum A."/>
            <person name="Dockter R.B."/>
            <person name="Fauchery L."/>
            <person name="Guy J."/>
            <person name="Iotti M."/>
            <person name="Le Tacon F."/>
            <person name="Lindquist E.A."/>
            <person name="Lipzen A."/>
            <person name="Malagnac F."/>
            <person name="Mello A."/>
            <person name="Molinier V."/>
            <person name="Miyauchi S."/>
            <person name="Poulain J."/>
            <person name="Riccioni C."/>
            <person name="Rubini A."/>
            <person name="Sitrit Y."/>
            <person name="Splivallo R."/>
            <person name="Traeger S."/>
            <person name="Wang M."/>
            <person name="Zifcakova L."/>
            <person name="Wipf D."/>
            <person name="Zambonelli A."/>
            <person name="Paolocci F."/>
            <person name="Nowrousian M."/>
            <person name="Ottonello S."/>
            <person name="Baldrian P."/>
            <person name="Spatafora J.W."/>
            <person name="Henrissat B."/>
            <person name="Nagy L.G."/>
            <person name="Aury J.M."/>
            <person name="Wincker P."/>
            <person name="Grigoriev I.V."/>
            <person name="Bonfante P."/>
            <person name="Martin F.M."/>
        </authorList>
    </citation>
    <scope>NUCLEOTIDE SEQUENCE [LARGE SCALE GENOMIC DNA]</scope>
    <source>
        <strain evidence="2 3">CCBAS932</strain>
    </source>
</reference>
<feature type="domain" description="BTB" evidence="1">
    <location>
        <begin position="11"/>
        <end position="88"/>
    </location>
</feature>
<dbReference type="EMBL" id="ML119111">
    <property type="protein sequence ID" value="RPB15930.1"/>
    <property type="molecule type" value="Genomic_DNA"/>
</dbReference>
<protein>
    <recommendedName>
        <fullName evidence="1">BTB domain-containing protein</fullName>
    </recommendedName>
</protein>